<reference evidence="1 2" key="1">
    <citation type="submission" date="2019-07" db="EMBL/GenBank/DDBJ databases">
        <title>Novel species isolated from glacier.</title>
        <authorList>
            <person name="Liu Q."/>
            <person name="Xin Y.-H."/>
        </authorList>
    </citation>
    <scope>NUCLEOTIDE SEQUENCE [LARGE SCALE GENOMIC DNA]</scope>
    <source>
        <strain evidence="1 2">LB1R16</strain>
    </source>
</reference>
<dbReference type="RefSeq" id="WP_144334921.1">
    <property type="nucleotide sequence ID" value="NZ_VJWA01000002.1"/>
</dbReference>
<accession>A0A552U958</accession>
<keyword evidence="2" id="KW-1185">Reference proteome</keyword>
<gene>
    <name evidence="1" type="ORF">FMM06_13795</name>
</gene>
<dbReference type="OrthoDB" id="8443793at2"/>
<dbReference type="AlphaFoldDB" id="A0A552U958"/>
<comment type="caution">
    <text evidence="1">The sequence shown here is derived from an EMBL/GenBank/DDBJ whole genome shotgun (WGS) entry which is preliminary data.</text>
</comment>
<proteinExistence type="predicted"/>
<dbReference type="Proteomes" id="UP000317894">
    <property type="component" value="Unassembled WGS sequence"/>
</dbReference>
<organism evidence="1 2">
    <name type="scientific">Glacieibacterium frigidum</name>
    <dbReference type="NCBI Taxonomy" id="2593303"/>
    <lineage>
        <taxon>Bacteria</taxon>
        <taxon>Pseudomonadati</taxon>
        <taxon>Pseudomonadota</taxon>
        <taxon>Alphaproteobacteria</taxon>
        <taxon>Sphingomonadales</taxon>
        <taxon>Sphingosinicellaceae</taxon>
        <taxon>Glacieibacterium</taxon>
    </lineage>
</organism>
<dbReference type="EMBL" id="VJWA01000002">
    <property type="protein sequence ID" value="TRW14751.1"/>
    <property type="molecule type" value="Genomic_DNA"/>
</dbReference>
<name>A0A552U958_9SPHN</name>
<evidence type="ECO:0000313" key="1">
    <source>
        <dbReference type="EMBL" id="TRW14751.1"/>
    </source>
</evidence>
<dbReference type="Pfam" id="PF02620">
    <property type="entry name" value="YceD"/>
    <property type="match status" value="1"/>
</dbReference>
<evidence type="ECO:0000313" key="2">
    <source>
        <dbReference type="Proteomes" id="UP000317894"/>
    </source>
</evidence>
<protein>
    <submittedName>
        <fullName evidence="1">DUF177 domain-containing protein</fullName>
    </submittedName>
</protein>
<dbReference type="InterPro" id="IPR003772">
    <property type="entry name" value="YceD"/>
</dbReference>
<sequence>MTPEFSHILHAHEIGAAPRTQSLAATEKERTALAKRFDLLALDRLEANVSARAVSGGVQVTGRFRAGGAQACGLTGAPVAFDLDEPLELRFTAVAHVAADEVELTDADLDTLPMDGDDIDLGEAVAQSLGLALDPYPRADGAALPPEVVPEDQVVPLKRPNPFGVLKGS</sequence>